<accession>A0ABV5SRQ1</accession>
<sequence>MTATASRSSIHDAAGPRDAARQVVVLVSSVLAIVAAFIGSGVVVGTPIQDAAGGALDADSTLIAPGTGAFRIWSVIYAGMLAYAIWQALPAQRHDERQRRLGWWVTASLVLNAVWISSVQLDLLVLSLPIIVVLLAVLCRLFVVLRSAPPKNRVEAVVADGSIGLYLGWVVIATAANATAVLVAVGFDGFGLDPEIWAVLVLAVAAAAGVALALWGGGRIAPALSLCWGLGWVAVARLADEPHSVTTGIAALIATAVVIAATAVARVRSERRARAAQGDERPEGAS</sequence>
<evidence type="ECO:0000256" key="3">
    <source>
        <dbReference type="ARBA" id="ARBA00022692"/>
    </source>
</evidence>
<evidence type="ECO:0000256" key="6">
    <source>
        <dbReference type="SAM" id="Phobius"/>
    </source>
</evidence>
<evidence type="ECO:0000313" key="7">
    <source>
        <dbReference type="EMBL" id="MFB9642166.1"/>
    </source>
</evidence>
<keyword evidence="3 6" id="KW-0812">Transmembrane</keyword>
<protein>
    <submittedName>
        <fullName evidence="7">TspO/MBR family protein</fullName>
    </submittedName>
</protein>
<dbReference type="PANTHER" id="PTHR33802:SF1">
    <property type="entry name" value="XK-RELATED PROTEIN"/>
    <property type="match status" value="1"/>
</dbReference>
<dbReference type="Gene3D" id="1.20.1260.100">
    <property type="entry name" value="TspO/MBR protein"/>
    <property type="match status" value="1"/>
</dbReference>
<feature type="transmembrane region" description="Helical" evidence="6">
    <location>
        <begin position="163"/>
        <end position="184"/>
    </location>
</feature>
<gene>
    <name evidence="7" type="ORF">ACFFQV_07680</name>
</gene>
<comment type="subcellular location">
    <subcellularLocation>
        <location evidence="1">Membrane</location>
        <topology evidence="1">Multi-pass membrane protein</topology>
    </subcellularLocation>
</comment>
<dbReference type="InterPro" id="IPR004307">
    <property type="entry name" value="TspO_MBR"/>
</dbReference>
<feature type="transmembrane region" description="Helical" evidence="6">
    <location>
        <begin position="23"/>
        <end position="48"/>
    </location>
</feature>
<evidence type="ECO:0000256" key="1">
    <source>
        <dbReference type="ARBA" id="ARBA00004141"/>
    </source>
</evidence>
<evidence type="ECO:0000256" key="4">
    <source>
        <dbReference type="ARBA" id="ARBA00022989"/>
    </source>
</evidence>
<comment type="caution">
    <text evidence="7">The sequence shown here is derived from an EMBL/GenBank/DDBJ whole genome shotgun (WGS) entry which is preliminary data.</text>
</comment>
<feature type="transmembrane region" description="Helical" evidence="6">
    <location>
        <begin position="245"/>
        <end position="265"/>
    </location>
</feature>
<feature type="transmembrane region" description="Helical" evidence="6">
    <location>
        <begin position="123"/>
        <end position="143"/>
    </location>
</feature>
<feature type="transmembrane region" description="Helical" evidence="6">
    <location>
        <begin position="220"/>
        <end position="239"/>
    </location>
</feature>
<dbReference type="Proteomes" id="UP001589667">
    <property type="component" value="Unassembled WGS sequence"/>
</dbReference>
<feature type="transmembrane region" description="Helical" evidence="6">
    <location>
        <begin position="68"/>
        <end position="89"/>
    </location>
</feature>
<comment type="similarity">
    <text evidence="2">Belongs to the TspO/BZRP family.</text>
</comment>
<dbReference type="InterPro" id="IPR038330">
    <property type="entry name" value="TspO/MBR-related_sf"/>
</dbReference>
<evidence type="ECO:0000256" key="2">
    <source>
        <dbReference type="ARBA" id="ARBA00007524"/>
    </source>
</evidence>
<organism evidence="7 8">
    <name type="scientific">Agromyces lapidis</name>
    <dbReference type="NCBI Taxonomy" id="279574"/>
    <lineage>
        <taxon>Bacteria</taxon>
        <taxon>Bacillati</taxon>
        <taxon>Actinomycetota</taxon>
        <taxon>Actinomycetes</taxon>
        <taxon>Micrococcales</taxon>
        <taxon>Microbacteriaceae</taxon>
        <taxon>Agromyces</taxon>
    </lineage>
</organism>
<dbReference type="PANTHER" id="PTHR33802">
    <property type="entry name" value="SI:CH211-161H7.5-RELATED"/>
    <property type="match status" value="1"/>
</dbReference>
<reference evidence="7 8" key="1">
    <citation type="submission" date="2024-09" db="EMBL/GenBank/DDBJ databases">
        <authorList>
            <person name="Sun Q."/>
            <person name="Mori K."/>
        </authorList>
    </citation>
    <scope>NUCLEOTIDE SEQUENCE [LARGE SCALE GENOMIC DNA]</scope>
    <source>
        <strain evidence="7 8">JCM 14321</strain>
    </source>
</reference>
<evidence type="ECO:0000256" key="5">
    <source>
        <dbReference type="ARBA" id="ARBA00023136"/>
    </source>
</evidence>
<dbReference type="RefSeq" id="WP_246192337.1">
    <property type="nucleotide sequence ID" value="NZ_BAAANI010000007.1"/>
</dbReference>
<dbReference type="EMBL" id="JBHMBL010000001">
    <property type="protein sequence ID" value="MFB9642166.1"/>
    <property type="molecule type" value="Genomic_DNA"/>
</dbReference>
<feature type="transmembrane region" description="Helical" evidence="6">
    <location>
        <begin position="196"/>
        <end position="215"/>
    </location>
</feature>
<feature type="transmembrane region" description="Helical" evidence="6">
    <location>
        <begin position="101"/>
        <end position="117"/>
    </location>
</feature>
<evidence type="ECO:0000313" key="8">
    <source>
        <dbReference type="Proteomes" id="UP001589667"/>
    </source>
</evidence>
<dbReference type="Pfam" id="PF03073">
    <property type="entry name" value="TspO_MBR"/>
    <property type="match status" value="1"/>
</dbReference>
<keyword evidence="5 6" id="KW-0472">Membrane</keyword>
<keyword evidence="8" id="KW-1185">Reference proteome</keyword>
<name>A0ABV5SRQ1_9MICO</name>
<keyword evidence="4 6" id="KW-1133">Transmembrane helix</keyword>
<proteinExistence type="inferred from homology"/>